<sequence>MKTGDWLTRMPLLRQAFEPRAVAALEGGGDARVEPEAARTEPKAQAKAEPGRGGRPIPERLKATLRREQEALSPRALRRTLAELRAIAEPQVSEVEGGRRAREFAAWYAKATPGERRDCWLLMSEQFAPDAKKIRAARQQYEAAHGTQEEGEAEIRLRRAFVSARTRLMQRFAVFPEGMRFLVDLRAELLPQLAGDRRLLALDAELEHLFSTWFDVAFLELRRISWDSPASLVEKLIKYEAVHDIRGWDDVKNRLDSDRRCYGFFHPRLEGEPLIFVEVALMNEMAASITPLLDETAASADPQRASTAIFYSISSTQPGLRGVSFGDSLIKRVVETLKAEFPRLRTFATLSPIPGLRAWLAKNGAQMLDKLEPKPKAELARALGGEADAQRLLAAWEKPLVLDPKSPVRQFLLQCAAHYLGKELHEGRPLDPVARFHLGNGARIERLNMAGDPSTKGLKQSFGLMVNYLYDVKRLDRYRGMLAQGQIPISGAIEDLYF</sequence>
<feature type="domain" description="Malonyl-CoA decarboxylase C-terminal" evidence="2">
    <location>
        <begin position="217"/>
        <end position="471"/>
    </location>
</feature>
<dbReference type="Pfam" id="PF17408">
    <property type="entry name" value="MCD_N"/>
    <property type="match status" value="1"/>
</dbReference>
<organism evidence="4 5">
    <name type="scientific">Ramlibacter tataouinensis</name>
    <dbReference type="NCBI Taxonomy" id="94132"/>
    <lineage>
        <taxon>Bacteria</taxon>
        <taxon>Pseudomonadati</taxon>
        <taxon>Pseudomonadota</taxon>
        <taxon>Betaproteobacteria</taxon>
        <taxon>Burkholderiales</taxon>
        <taxon>Comamonadaceae</taxon>
        <taxon>Ramlibacter</taxon>
    </lineage>
</organism>
<dbReference type="GO" id="GO:0006633">
    <property type="term" value="P:fatty acid biosynthetic process"/>
    <property type="evidence" value="ECO:0007669"/>
    <property type="project" value="InterPro"/>
</dbReference>
<dbReference type="Pfam" id="PF05292">
    <property type="entry name" value="MCD"/>
    <property type="match status" value="1"/>
</dbReference>
<dbReference type="InterPro" id="IPR035372">
    <property type="entry name" value="MCD_N"/>
</dbReference>
<dbReference type="InterPro" id="IPR042303">
    <property type="entry name" value="Malonyl_CoA_deC_C_sf"/>
</dbReference>
<feature type="region of interest" description="Disordered" evidence="1">
    <location>
        <begin position="27"/>
        <end position="58"/>
    </location>
</feature>
<protein>
    <submittedName>
        <fullName evidence="4">Malonyl-CoA decarboxylase</fullName>
    </submittedName>
</protein>
<feature type="compositionally biased region" description="Basic and acidic residues" evidence="1">
    <location>
        <begin position="29"/>
        <end position="58"/>
    </location>
</feature>
<evidence type="ECO:0000259" key="2">
    <source>
        <dbReference type="Pfam" id="PF05292"/>
    </source>
</evidence>
<reference evidence="4 5" key="1">
    <citation type="journal article" date="2014" name="Int. J. Syst. Evol. Microbiol.">
        <title>Ramlibacter solisilvae sp. nov., isolated from forest soil, and emended description of the genus Ramlibacter.</title>
        <authorList>
            <person name="Lee H.J."/>
            <person name="Lee S.H."/>
            <person name="Lee S.S."/>
            <person name="Lee J.S."/>
            <person name="Kim Y."/>
            <person name="Kim S.C."/>
            <person name="Jeon C.O."/>
        </authorList>
    </citation>
    <scope>NUCLEOTIDE SEQUENCE [LARGE SCALE GENOMIC DNA]</scope>
    <source>
        <strain evidence="4 5">5-10</strain>
    </source>
</reference>
<name>A0A127JP17_9BURK</name>
<dbReference type="EMBL" id="CP010951">
    <property type="protein sequence ID" value="AMO21758.1"/>
    <property type="molecule type" value="Genomic_DNA"/>
</dbReference>
<dbReference type="InterPro" id="IPR007956">
    <property type="entry name" value="Malonyl_CoA_deC_C"/>
</dbReference>
<dbReference type="Gene3D" id="1.20.140.90">
    <property type="entry name" value="Malonyl-CoA decarboxylase, oligemerization domain"/>
    <property type="match status" value="1"/>
</dbReference>
<dbReference type="PANTHER" id="PTHR28641">
    <property type="match status" value="1"/>
</dbReference>
<dbReference type="RefSeq" id="WP_061495371.1">
    <property type="nucleotide sequence ID" value="NZ_CP010951.1"/>
</dbReference>
<dbReference type="Gene3D" id="3.40.630.150">
    <property type="entry name" value="Malonyl-CoA decarboxylase, catalytic domain"/>
    <property type="match status" value="1"/>
</dbReference>
<dbReference type="Proteomes" id="UP000070433">
    <property type="component" value="Chromosome"/>
</dbReference>
<dbReference type="GO" id="GO:0050080">
    <property type="term" value="F:malonyl-CoA decarboxylase activity"/>
    <property type="evidence" value="ECO:0007669"/>
    <property type="project" value="InterPro"/>
</dbReference>
<dbReference type="PANTHER" id="PTHR28641:SF1">
    <property type="entry name" value="MALONYL-COA DECARBOXYLASE, MITOCHONDRIAL"/>
    <property type="match status" value="1"/>
</dbReference>
<evidence type="ECO:0000259" key="3">
    <source>
        <dbReference type="Pfam" id="PF17408"/>
    </source>
</evidence>
<dbReference type="AlphaFoldDB" id="A0A127JP17"/>
<feature type="domain" description="Malonyl-CoA decarboxylase N-terminal" evidence="3">
    <location>
        <begin position="127"/>
        <end position="214"/>
    </location>
</feature>
<evidence type="ECO:0000256" key="1">
    <source>
        <dbReference type="SAM" id="MobiDB-lite"/>
    </source>
</evidence>
<proteinExistence type="predicted"/>
<accession>A0A127JP17</accession>
<gene>
    <name evidence="4" type="ORF">UC35_01305</name>
</gene>
<dbReference type="PATRIC" id="fig|94132.3.peg.259"/>
<evidence type="ECO:0000313" key="4">
    <source>
        <dbReference type="EMBL" id="AMO21758.1"/>
    </source>
</evidence>
<dbReference type="InterPro" id="IPR038917">
    <property type="entry name" value="Malonyl_CoA_deC"/>
</dbReference>
<keyword evidence="5" id="KW-1185">Reference proteome</keyword>
<dbReference type="InterPro" id="IPR038351">
    <property type="entry name" value="MCD_N_sf"/>
</dbReference>
<evidence type="ECO:0000313" key="5">
    <source>
        <dbReference type="Proteomes" id="UP000070433"/>
    </source>
</evidence>